<dbReference type="SMART" id="SM00382">
    <property type="entry name" value="AAA"/>
    <property type="match status" value="1"/>
</dbReference>
<keyword evidence="2" id="KW-0547">Nucleotide-binding</keyword>
<keyword evidence="4" id="KW-1278">Translocase</keyword>
<dbReference type="CDD" id="cd03214">
    <property type="entry name" value="ABC_Iron-Siderophores_B12_Hemin"/>
    <property type="match status" value="1"/>
</dbReference>
<comment type="caution">
    <text evidence="6">The sequence shown here is derived from an EMBL/GenBank/DDBJ whole genome shotgun (WGS) entry which is preliminary data.</text>
</comment>
<evidence type="ECO:0000256" key="4">
    <source>
        <dbReference type="ARBA" id="ARBA00022967"/>
    </source>
</evidence>
<dbReference type="InterPro" id="IPR003439">
    <property type="entry name" value="ABC_transporter-like_ATP-bd"/>
</dbReference>
<evidence type="ECO:0000256" key="2">
    <source>
        <dbReference type="ARBA" id="ARBA00022741"/>
    </source>
</evidence>
<dbReference type="RefSeq" id="WP_121451016.1">
    <property type="nucleotide sequence ID" value="NZ_RBWE01000001.1"/>
</dbReference>
<dbReference type="InterPro" id="IPR003593">
    <property type="entry name" value="AAA+_ATPase"/>
</dbReference>
<name>A0A494WUN9_9FIRM</name>
<dbReference type="PROSITE" id="PS50893">
    <property type="entry name" value="ABC_TRANSPORTER_2"/>
    <property type="match status" value="1"/>
</dbReference>
<feature type="domain" description="ABC transporter" evidence="5">
    <location>
        <begin position="4"/>
        <end position="240"/>
    </location>
</feature>
<keyword evidence="7" id="KW-1185">Reference proteome</keyword>
<dbReference type="Gene3D" id="3.40.50.300">
    <property type="entry name" value="P-loop containing nucleotide triphosphate hydrolases"/>
    <property type="match status" value="1"/>
</dbReference>
<dbReference type="OrthoDB" id="9799337at2"/>
<protein>
    <submittedName>
        <fullName evidence="6">ABC transporter ATP-binding protein</fullName>
    </submittedName>
</protein>
<dbReference type="Proteomes" id="UP000271256">
    <property type="component" value="Unassembled WGS sequence"/>
</dbReference>
<dbReference type="EMBL" id="RBWE01000001">
    <property type="protein sequence ID" value="RKO66583.1"/>
    <property type="molecule type" value="Genomic_DNA"/>
</dbReference>
<dbReference type="GO" id="GO:0005524">
    <property type="term" value="F:ATP binding"/>
    <property type="evidence" value="ECO:0007669"/>
    <property type="project" value="UniProtKB-KW"/>
</dbReference>
<evidence type="ECO:0000313" key="6">
    <source>
        <dbReference type="EMBL" id="RKO66583.1"/>
    </source>
</evidence>
<dbReference type="Pfam" id="PF00005">
    <property type="entry name" value="ABC_tran"/>
    <property type="match status" value="1"/>
</dbReference>
<sequence length="402" mass="43767">MKVLQACDLAVGYGTRTVVNDINLDALKGQFICLLGPNGSGKSTILRCLAGLLAPLRGSVYLKGNQLYTLGPGDLARTMAVVLTERLSPGLLTAFEVVAMGRYPYTGFWGHLTEKDRCKTQEALRLVNGENLATRYFAELSDGEKQKVMLARALAQEPELIILDEPTTHLDVKHRLEVMAILRQLTREKGITVILSLHEIDLALKSCAIAMLVKDGKILACGPPEEVLDEDTVTELYDIDSAYFSDCLGGMELRNNGGAPVYVLGGAGSGARVYRMLSKHGFGVVTGVIHENDVDYHVGKAVGATLIEEQPFEEIGDSSFERAVELIRRAARVIDAGFPVGSLNLRNLDLIRLVLAQGRTVYTLRGKRETEELYGEVGSQFIHCHSLGDLLEKLTSNAHATG</sequence>
<accession>A0A494WUN9</accession>
<evidence type="ECO:0000256" key="3">
    <source>
        <dbReference type="ARBA" id="ARBA00022840"/>
    </source>
</evidence>
<dbReference type="FunFam" id="3.40.50.300:FF:000134">
    <property type="entry name" value="Iron-enterobactin ABC transporter ATP-binding protein"/>
    <property type="match status" value="1"/>
</dbReference>
<dbReference type="SUPFAM" id="SSF52540">
    <property type="entry name" value="P-loop containing nucleoside triphosphate hydrolases"/>
    <property type="match status" value="1"/>
</dbReference>
<dbReference type="PANTHER" id="PTHR42794:SF1">
    <property type="entry name" value="HEMIN IMPORT ATP-BINDING PROTEIN HMUV"/>
    <property type="match status" value="1"/>
</dbReference>
<dbReference type="PANTHER" id="PTHR42794">
    <property type="entry name" value="HEMIN IMPORT ATP-BINDING PROTEIN HMUV"/>
    <property type="match status" value="1"/>
</dbReference>
<dbReference type="GO" id="GO:0016887">
    <property type="term" value="F:ATP hydrolysis activity"/>
    <property type="evidence" value="ECO:0007669"/>
    <property type="project" value="InterPro"/>
</dbReference>
<organism evidence="6 7">
    <name type="scientific">Desulfofundulus salinus</name>
    <dbReference type="NCBI Taxonomy" id="2419843"/>
    <lineage>
        <taxon>Bacteria</taxon>
        <taxon>Bacillati</taxon>
        <taxon>Bacillota</taxon>
        <taxon>Clostridia</taxon>
        <taxon>Eubacteriales</taxon>
        <taxon>Peptococcaceae</taxon>
        <taxon>Desulfofundulus</taxon>
    </lineage>
</organism>
<evidence type="ECO:0000313" key="7">
    <source>
        <dbReference type="Proteomes" id="UP000271256"/>
    </source>
</evidence>
<keyword evidence="1" id="KW-0813">Transport</keyword>
<evidence type="ECO:0000256" key="1">
    <source>
        <dbReference type="ARBA" id="ARBA00022448"/>
    </source>
</evidence>
<reference evidence="6 7" key="1">
    <citation type="submission" date="2018-10" db="EMBL/GenBank/DDBJ databases">
        <authorList>
            <person name="Grouzdev D.S."/>
            <person name="Krutkina M.S."/>
            <person name="Tourova T.P."/>
            <person name="Nazina T.N."/>
        </authorList>
    </citation>
    <scope>NUCLEOTIDE SEQUENCE [LARGE SCALE GENOMIC DNA]</scope>
    <source>
        <strain evidence="6 7">435</strain>
    </source>
</reference>
<dbReference type="AlphaFoldDB" id="A0A494WUN9"/>
<proteinExistence type="predicted"/>
<gene>
    <name evidence="6" type="ORF">D7024_06235</name>
</gene>
<keyword evidence="3 6" id="KW-0067">ATP-binding</keyword>
<dbReference type="InterPro" id="IPR027417">
    <property type="entry name" value="P-loop_NTPase"/>
</dbReference>
<evidence type="ECO:0000259" key="5">
    <source>
        <dbReference type="PROSITE" id="PS50893"/>
    </source>
</evidence>